<keyword evidence="1" id="KW-0175">Coiled coil</keyword>
<dbReference type="RefSeq" id="WP_003983623.1">
    <property type="nucleotide sequence ID" value="NZ_CP043497.1"/>
</dbReference>
<proteinExistence type="predicted"/>
<dbReference type="EMBL" id="CP094298">
    <property type="protein sequence ID" value="UNZ01837.1"/>
    <property type="molecule type" value="Genomic_DNA"/>
</dbReference>
<feature type="region of interest" description="Disordered" evidence="2">
    <location>
        <begin position="279"/>
        <end position="379"/>
    </location>
</feature>
<keyword evidence="4" id="KW-1185">Reference proteome</keyword>
<dbReference type="InterPro" id="IPR010310">
    <property type="entry name" value="T7SS_ESAT-6-like"/>
</dbReference>
<dbReference type="SUPFAM" id="SSF140453">
    <property type="entry name" value="EsxAB dimer-like"/>
    <property type="match status" value="1"/>
</dbReference>
<evidence type="ECO:0008006" key="5">
    <source>
        <dbReference type="Google" id="ProtNLM"/>
    </source>
</evidence>
<evidence type="ECO:0000313" key="4">
    <source>
        <dbReference type="Proteomes" id="UP000829494"/>
    </source>
</evidence>
<dbReference type="GeneID" id="66859080"/>
<protein>
    <recommendedName>
        <fullName evidence="5">WXG100 family type VII secretion target</fullName>
    </recommendedName>
</protein>
<dbReference type="Proteomes" id="UP000829494">
    <property type="component" value="Chromosome"/>
</dbReference>
<name>A0ABY3YV38_STRRM</name>
<dbReference type="Pfam" id="PF06013">
    <property type="entry name" value="WXG100"/>
    <property type="match status" value="1"/>
</dbReference>
<dbReference type="InterPro" id="IPR036689">
    <property type="entry name" value="ESAT-6-like_sf"/>
</dbReference>
<evidence type="ECO:0000256" key="2">
    <source>
        <dbReference type="SAM" id="MobiDB-lite"/>
    </source>
</evidence>
<evidence type="ECO:0000313" key="3">
    <source>
        <dbReference type="EMBL" id="UNZ01837.1"/>
    </source>
</evidence>
<dbReference type="Gene3D" id="1.10.287.1060">
    <property type="entry name" value="ESAT-6-like"/>
    <property type="match status" value="1"/>
</dbReference>
<feature type="coiled-coil region" evidence="1">
    <location>
        <begin position="55"/>
        <end position="136"/>
    </location>
</feature>
<gene>
    <name evidence="3" type="ORF">SRIMR7_06775</name>
</gene>
<organism evidence="3 4">
    <name type="scientific">Streptomyces rimosus subsp. rimosus</name>
    <dbReference type="NCBI Taxonomy" id="132474"/>
    <lineage>
        <taxon>Bacteria</taxon>
        <taxon>Bacillati</taxon>
        <taxon>Actinomycetota</taxon>
        <taxon>Actinomycetes</taxon>
        <taxon>Kitasatosporales</taxon>
        <taxon>Streptomycetaceae</taxon>
        <taxon>Streptomyces</taxon>
    </lineage>
</organism>
<evidence type="ECO:0000256" key="1">
    <source>
        <dbReference type="SAM" id="Coils"/>
    </source>
</evidence>
<sequence length="379" mass="39792">MSGVATGAVSAYNKVNDWMSGFDSAVDAIMRPLVEPLAEHLEAVTGDDEGLQEAAKLWREQARDLRDLIADQRRDRADLAHEWTGEAADAFQGHLAEMEAALEQEAADMDAVADVLEQAGSRAKLAEQVVETLIRELIEWAIIELAVALATSIITVGASAAAAAATAVAQAGIVSTRIARVLEELATELRAFVNIIKLLKKAKKMSKVKKLKPWTWKHIKDPVEAEKFLKGIAAKKALKAIKVPMKGAVGLGMGGLGFSGDPTQALSPIVQAGAEKLDHMLDGSDDGGAKAGGAQRHGDVHLPPASDFDPSPSGGGTAGGPAVSGPLSPPSKTGVPTAPAPANPDPLGRYQKPAVDQDIRLMFRPTAAQQPRDPDNPFG</sequence>
<accession>A0ABY3YV38</accession>
<reference evidence="3 4" key="1">
    <citation type="submission" date="2022-03" db="EMBL/GenBank/DDBJ databases">
        <title>Complete genome of Streptomyces rimosus ssp. rimosus R7 (=ATCC 10970).</title>
        <authorList>
            <person name="Beganovic S."/>
            <person name="Ruckert C."/>
            <person name="Busche T."/>
            <person name="Kalinowski J."/>
            <person name="Wittmann C."/>
        </authorList>
    </citation>
    <scope>NUCLEOTIDE SEQUENCE [LARGE SCALE GENOMIC DNA]</scope>
    <source>
        <strain evidence="3 4">R7</strain>
    </source>
</reference>